<proteinExistence type="inferred from homology"/>
<keyword evidence="4 5" id="KW-0326">Glycosidase</keyword>
<dbReference type="InterPro" id="IPR013785">
    <property type="entry name" value="Aldolase_TIM"/>
</dbReference>
<dbReference type="InterPro" id="IPR017853">
    <property type="entry name" value="GH"/>
</dbReference>
<keyword evidence="3 5" id="KW-0378">Hydrolase</keyword>
<evidence type="ECO:0000256" key="6">
    <source>
        <dbReference type="PIRSR" id="PIRSR005536-1"/>
    </source>
</evidence>
<evidence type="ECO:0000259" key="7">
    <source>
        <dbReference type="Pfam" id="PF16875"/>
    </source>
</evidence>
<comment type="caution">
    <text evidence="8">The sequence shown here is derived from an EMBL/GenBank/DDBJ whole genome shotgun (WGS) entry which is preliminary data.</text>
</comment>
<protein>
    <recommendedName>
        <fullName evidence="2 5">Alpha-galactosidase</fullName>
        <ecNumber evidence="2 5">3.2.1.22</ecNumber>
    </recommendedName>
</protein>
<dbReference type="CDD" id="cd14791">
    <property type="entry name" value="GH36"/>
    <property type="match status" value="1"/>
</dbReference>
<dbReference type="InterPro" id="IPR050985">
    <property type="entry name" value="Alpha-glycosidase_related"/>
</dbReference>
<dbReference type="InterPro" id="IPR002252">
    <property type="entry name" value="Glyco_hydro_36"/>
</dbReference>
<dbReference type="GO" id="GO:0016052">
    <property type="term" value="P:carbohydrate catabolic process"/>
    <property type="evidence" value="ECO:0007669"/>
    <property type="project" value="InterPro"/>
</dbReference>
<feature type="active site" description="Nucleophile" evidence="6">
    <location>
        <position position="451"/>
    </location>
</feature>
<comment type="similarity">
    <text evidence="5">Belongs to the glycosyl hydrolase.</text>
</comment>
<dbReference type="GO" id="GO:0004557">
    <property type="term" value="F:alpha-galactosidase activity"/>
    <property type="evidence" value="ECO:0007669"/>
    <property type="project" value="UniProtKB-UniRule"/>
</dbReference>
<dbReference type="Gene3D" id="2.70.98.60">
    <property type="entry name" value="alpha-galactosidase from lactobacil brevis"/>
    <property type="match status" value="1"/>
</dbReference>
<evidence type="ECO:0000256" key="2">
    <source>
        <dbReference type="ARBA" id="ARBA00012755"/>
    </source>
</evidence>
<organism evidence="8 9">
    <name type="scientific">Candidatus Fervidibacter japonicus</name>
    <dbReference type="NCBI Taxonomy" id="2035412"/>
    <lineage>
        <taxon>Bacteria</taxon>
        <taxon>Candidatus Fervidibacterota</taxon>
        <taxon>Candidatus Fervidibacter</taxon>
    </lineage>
</organism>
<evidence type="ECO:0000256" key="5">
    <source>
        <dbReference type="PIRNR" id="PIRNR005536"/>
    </source>
</evidence>
<feature type="active site" description="Proton donor" evidence="6">
    <location>
        <position position="521"/>
    </location>
</feature>
<accession>A0A2H5XBV6</accession>
<sequence length="696" mass="77925">MSGRIAVGDLVWEADEHRRRFRLCSPAFTLTLGVTGRRQAVVLEWRDERTKRQWVKTPAPLFAFATTLNGVPVTSLQPTNDAGALVFDGAEPETGDGILTVRFRLRHERLNLIALVTLRAFDGTAALETGFTLRNEGDEPVTVSGLDPLLLTLHCDRPLTVFTLTGGHYDEKFPPSGFTLSEHALHDDTTVQIECGSAGRSSQKDIAWFALAERDDGVVTGGLIGGLAWSGRWRGTITRKGDTLVARLGVTEVTHRLAPLSELQSPSALLLPFAGDLDDAGRQWHEFLRRFWCPPSPPDFPWVQFNSWFGWTTHIDEATLMREVDIAAELGCEVFVVDAGWYDGCDAGDFGHGLGNWTEHRGKFPNGLKAFADYVHRKGMKFGLWVEPERVDLQTELAKQHPDWFAKRDGKVIGGGRYGHLCFGNPQVVAWCKERLTHLVAAYDVDWLKWDYNIAYGLGCNDPTHGHQDGDGTYAHTLGVYAVKAFLRTKFPHLVIEGCASGGHRIDFGIVRFVHTYWLSDFTHQAANVRFHLTGAWFALPSRYLNTWVVHDGTSAAEFRSRMGGAFGLSARLAEWDAATRERARRHIAEYKRLRPFVLQRRFTLTPQAQSLRAWTVWQFHDPTSDSGAVLAFRDQSPQERFTVRLKGLDLAKRYELHNADTGETLTQTGEHLLRDGVTLTISEPGGSALWWVRGV</sequence>
<dbReference type="SUPFAM" id="SSF51445">
    <property type="entry name" value="(Trans)glycosidases"/>
    <property type="match status" value="1"/>
</dbReference>
<dbReference type="Proteomes" id="UP000236173">
    <property type="component" value="Unassembled WGS sequence"/>
</dbReference>
<dbReference type="InterPro" id="IPR038417">
    <property type="entry name" value="Alpga-gal_N_sf"/>
</dbReference>
<dbReference type="InterPro" id="IPR031704">
    <property type="entry name" value="Glyco_hydro_36_N"/>
</dbReference>
<reference evidence="9" key="1">
    <citation type="submission" date="2017-09" db="EMBL/GenBank/DDBJ databases">
        <title>Metaegenomics of thermophilic ammonia-oxidizing enrichment culture.</title>
        <authorList>
            <person name="Kato S."/>
            <person name="Suzuki K."/>
        </authorList>
    </citation>
    <scope>NUCLEOTIDE SEQUENCE [LARGE SCALE GENOMIC DNA]</scope>
</reference>
<comment type="catalytic activity">
    <reaction evidence="1 5">
        <text>Hydrolysis of terminal, non-reducing alpha-D-galactose residues in alpha-D-galactosides, including galactose oligosaccharides, galactomannans and galactolipids.</text>
        <dbReference type="EC" id="3.2.1.22"/>
    </reaction>
</comment>
<dbReference type="PRINTS" id="PR00743">
    <property type="entry name" value="GLHYDRLASE36"/>
</dbReference>
<dbReference type="AlphaFoldDB" id="A0A2H5XBV6"/>
<dbReference type="PANTHER" id="PTHR43053">
    <property type="entry name" value="GLYCOSIDASE FAMILY 31"/>
    <property type="match status" value="1"/>
</dbReference>
<evidence type="ECO:0000313" key="8">
    <source>
        <dbReference type="EMBL" id="GBC98680.1"/>
    </source>
</evidence>
<dbReference type="PIRSF" id="PIRSF005536">
    <property type="entry name" value="Agal"/>
    <property type="match status" value="1"/>
</dbReference>
<gene>
    <name evidence="8" type="primary">rafA</name>
    <name evidence="8" type="ORF">HRbin17_01194</name>
</gene>
<feature type="domain" description="Glycosyl hydrolase family 36 N-terminal" evidence="7">
    <location>
        <begin position="99"/>
        <end position="244"/>
    </location>
</feature>
<dbReference type="Pfam" id="PF16875">
    <property type="entry name" value="Glyco_hydro_36N"/>
    <property type="match status" value="1"/>
</dbReference>
<evidence type="ECO:0000313" key="9">
    <source>
        <dbReference type="Proteomes" id="UP000236173"/>
    </source>
</evidence>
<dbReference type="PANTHER" id="PTHR43053:SF3">
    <property type="entry name" value="ALPHA-GALACTOSIDASE C-RELATED"/>
    <property type="match status" value="1"/>
</dbReference>
<dbReference type="Gene3D" id="3.20.20.70">
    <property type="entry name" value="Aldolase class I"/>
    <property type="match status" value="1"/>
</dbReference>
<evidence type="ECO:0000256" key="1">
    <source>
        <dbReference type="ARBA" id="ARBA00001255"/>
    </source>
</evidence>
<evidence type="ECO:0000256" key="3">
    <source>
        <dbReference type="ARBA" id="ARBA00022801"/>
    </source>
</evidence>
<name>A0A2H5XBV6_9BACT</name>
<evidence type="ECO:0000256" key="4">
    <source>
        <dbReference type="ARBA" id="ARBA00023295"/>
    </source>
</evidence>
<dbReference type="Pfam" id="PF02065">
    <property type="entry name" value="Melibiase"/>
    <property type="match status" value="1"/>
</dbReference>
<dbReference type="EC" id="3.2.1.22" evidence="2 5"/>
<dbReference type="EMBL" id="BEHT01000014">
    <property type="protein sequence ID" value="GBC98680.1"/>
    <property type="molecule type" value="Genomic_DNA"/>
</dbReference>